<evidence type="ECO:0000313" key="2">
    <source>
        <dbReference type="Proteomes" id="UP000822993"/>
    </source>
</evidence>
<organism evidence="1 2">
    <name type="scientific">Oerskovia douganii</name>
    <dbReference type="NCBI Taxonomy" id="2762210"/>
    <lineage>
        <taxon>Bacteria</taxon>
        <taxon>Bacillati</taxon>
        <taxon>Actinomycetota</taxon>
        <taxon>Actinomycetes</taxon>
        <taxon>Micrococcales</taxon>
        <taxon>Cellulomonadaceae</taxon>
        <taxon>Oerskovia</taxon>
    </lineage>
</organism>
<keyword evidence="2" id="KW-1185">Reference proteome</keyword>
<gene>
    <name evidence="1" type="ORF">H9623_13225</name>
</gene>
<evidence type="ECO:0000313" key="1">
    <source>
        <dbReference type="EMBL" id="MBE7701256.1"/>
    </source>
</evidence>
<sequence length="74" mass="8182">MAHIVYGGQAYPLAPNSADQIRAAIKDILRTGSWGELNLGSVREEYETHIFVMPGVPIAVHSWDLDEPDPRLVP</sequence>
<reference evidence="1 2" key="1">
    <citation type="submission" date="2020-08" db="EMBL/GenBank/DDBJ databases">
        <title>A Genomic Blueprint of the Chicken Gut Microbiome.</title>
        <authorList>
            <person name="Gilroy R."/>
            <person name="Ravi A."/>
            <person name="Getino M."/>
            <person name="Pursley I."/>
            <person name="Horton D.L."/>
            <person name="Alikhan N.-F."/>
            <person name="Baker D."/>
            <person name="Gharbi K."/>
            <person name="Hall N."/>
            <person name="Watson M."/>
            <person name="Adriaenssens E.M."/>
            <person name="Foster-Nyarko E."/>
            <person name="Jarju S."/>
            <person name="Secka A."/>
            <person name="Antonio M."/>
            <person name="Oren A."/>
            <person name="Chaudhuri R."/>
            <person name="La Ragione R.M."/>
            <person name="Hildebrand F."/>
            <person name="Pallen M.J."/>
        </authorList>
    </citation>
    <scope>NUCLEOTIDE SEQUENCE [LARGE SCALE GENOMIC DNA]</scope>
    <source>
        <strain evidence="1 2">Sa1BUA8</strain>
    </source>
</reference>
<dbReference type="EMBL" id="JACSPN010000017">
    <property type="protein sequence ID" value="MBE7701256.1"/>
    <property type="molecule type" value="Genomic_DNA"/>
</dbReference>
<dbReference type="AlphaFoldDB" id="A0A9D5UDW0"/>
<dbReference type="Proteomes" id="UP000822993">
    <property type="component" value="Unassembled WGS sequence"/>
</dbReference>
<name>A0A9D5UDW0_9CELL</name>
<protein>
    <submittedName>
        <fullName evidence="1">Uncharacterized protein</fullName>
    </submittedName>
</protein>
<accession>A0A9D5UDW0</accession>
<dbReference type="RefSeq" id="WP_193720515.1">
    <property type="nucleotide sequence ID" value="NZ_JACSPN010000017.1"/>
</dbReference>
<proteinExistence type="predicted"/>
<comment type="caution">
    <text evidence="1">The sequence shown here is derived from an EMBL/GenBank/DDBJ whole genome shotgun (WGS) entry which is preliminary data.</text>
</comment>